<evidence type="ECO:0000256" key="2">
    <source>
        <dbReference type="ARBA" id="ARBA00022670"/>
    </source>
</evidence>
<feature type="non-terminal residue" evidence="6">
    <location>
        <position position="168"/>
    </location>
</feature>
<dbReference type="AlphaFoldDB" id="X0V9T2"/>
<dbReference type="PANTHER" id="PTHR43806:SF11">
    <property type="entry name" value="CEREVISIN-RELATED"/>
    <property type="match status" value="1"/>
</dbReference>
<dbReference type="GO" id="GO:0004252">
    <property type="term" value="F:serine-type endopeptidase activity"/>
    <property type="evidence" value="ECO:0007669"/>
    <property type="project" value="InterPro"/>
</dbReference>
<evidence type="ECO:0000256" key="3">
    <source>
        <dbReference type="ARBA" id="ARBA00022801"/>
    </source>
</evidence>
<dbReference type="SUPFAM" id="SSF52743">
    <property type="entry name" value="Subtilisin-like"/>
    <property type="match status" value="1"/>
</dbReference>
<accession>X0V9T2</accession>
<dbReference type="PROSITE" id="PS51892">
    <property type="entry name" value="SUBTILASE"/>
    <property type="match status" value="1"/>
</dbReference>
<dbReference type="InterPro" id="IPR000209">
    <property type="entry name" value="Peptidase_S8/S53_dom"/>
</dbReference>
<dbReference type="InterPro" id="IPR036852">
    <property type="entry name" value="Peptidase_S8/S53_dom_sf"/>
</dbReference>
<gene>
    <name evidence="6" type="ORF">S01H1_26499</name>
</gene>
<dbReference type="InterPro" id="IPR050131">
    <property type="entry name" value="Peptidase_S8_subtilisin-like"/>
</dbReference>
<dbReference type="GO" id="GO:0006508">
    <property type="term" value="P:proteolysis"/>
    <property type="evidence" value="ECO:0007669"/>
    <property type="project" value="UniProtKB-KW"/>
</dbReference>
<dbReference type="EMBL" id="BARS01016063">
    <property type="protein sequence ID" value="GAF97380.1"/>
    <property type="molecule type" value="Genomic_DNA"/>
</dbReference>
<feature type="domain" description="Peptidase S8/S53" evidence="5">
    <location>
        <begin position="44"/>
        <end position="147"/>
    </location>
</feature>
<reference evidence="6" key="1">
    <citation type="journal article" date="2014" name="Front. Microbiol.">
        <title>High frequency of phylogenetically diverse reductive dehalogenase-homologous genes in deep subseafloor sedimentary metagenomes.</title>
        <authorList>
            <person name="Kawai M."/>
            <person name="Futagami T."/>
            <person name="Toyoda A."/>
            <person name="Takaki Y."/>
            <person name="Nishi S."/>
            <person name="Hori S."/>
            <person name="Arai W."/>
            <person name="Tsubouchi T."/>
            <person name="Morono Y."/>
            <person name="Uchiyama I."/>
            <person name="Ito T."/>
            <person name="Fujiyama A."/>
            <person name="Inagaki F."/>
            <person name="Takami H."/>
        </authorList>
    </citation>
    <scope>NUCLEOTIDE SEQUENCE</scope>
    <source>
        <strain evidence="6">Expedition CK06-06</strain>
    </source>
</reference>
<dbReference type="PANTHER" id="PTHR43806">
    <property type="entry name" value="PEPTIDASE S8"/>
    <property type="match status" value="1"/>
</dbReference>
<keyword evidence="3" id="KW-0378">Hydrolase</keyword>
<comment type="similarity">
    <text evidence="1">Belongs to the peptidase S8 family.</text>
</comment>
<sequence>MPGRHLLIHLPDFKPKLVTHVMSEVYDWGMLDLNIPQVHKKTMGENIKVGIVDSGKSEHFETIERTKAAENFSSSEYVQDRLGHSTFCAGVVAAGKNAQGVVGVAPKSELYFAKAMGDSGKGDPAGMVRAVRWLIEQKVDIISISAGLFFNFVPLHTIIKRAYKKNII</sequence>
<comment type="caution">
    <text evidence="6">The sequence shown here is derived from an EMBL/GenBank/DDBJ whole genome shotgun (WGS) entry which is preliminary data.</text>
</comment>
<name>X0V9T2_9ZZZZ</name>
<dbReference type="Pfam" id="PF00082">
    <property type="entry name" value="Peptidase_S8"/>
    <property type="match status" value="1"/>
</dbReference>
<organism evidence="6">
    <name type="scientific">marine sediment metagenome</name>
    <dbReference type="NCBI Taxonomy" id="412755"/>
    <lineage>
        <taxon>unclassified sequences</taxon>
        <taxon>metagenomes</taxon>
        <taxon>ecological metagenomes</taxon>
    </lineage>
</organism>
<evidence type="ECO:0000313" key="6">
    <source>
        <dbReference type="EMBL" id="GAF97380.1"/>
    </source>
</evidence>
<proteinExistence type="inferred from homology"/>
<evidence type="ECO:0000259" key="5">
    <source>
        <dbReference type="Pfam" id="PF00082"/>
    </source>
</evidence>
<evidence type="ECO:0000256" key="4">
    <source>
        <dbReference type="ARBA" id="ARBA00022825"/>
    </source>
</evidence>
<evidence type="ECO:0000256" key="1">
    <source>
        <dbReference type="ARBA" id="ARBA00011073"/>
    </source>
</evidence>
<keyword evidence="4" id="KW-0720">Serine protease</keyword>
<protein>
    <recommendedName>
        <fullName evidence="5">Peptidase S8/S53 domain-containing protein</fullName>
    </recommendedName>
</protein>
<keyword evidence="2" id="KW-0645">Protease</keyword>
<dbReference type="Gene3D" id="3.40.50.200">
    <property type="entry name" value="Peptidase S8/S53 domain"/>
    <property type="match status" value="1"/>
</dbReference>